<keyword evidence="4" id="KW-0597">Phosphoprotein</keyword>
<dbReference type="FunFam" id="3.40.50.980:FF:000001">
    <property type="entry name" value="Non-ribosomal peptide synthetase"/>
    <property type="match status" value="1"/>
</dbReference>
<protein>
    <recommendedName>
        <fullName evidence="5">Carrier domain-containing protein</fullName>
    </recommendedName>
</protein>
<dbReference type="GO" id="GO:0003824">
    <property type="term" value="F:catalytic activity"/>
    <property type="evidence" value="ECO:0007669"/>
    <property type="project" value="InterPro"/>
</dbReference>
<dbReference type="PANTHER" id="PTHR45527:SF1">
    <property type="entry name" value="FATTY ACID SYNTHASE"/>
    <property type="match status" value="1"/>
</dbReference>
<evidence type="ECO:0000256" key="4">
    <source>
        <dbReference type="ARBA" id="ARBA00022553"/>
    </source>
</evidence>
<dbReference type="InterPro" id="IPR023213">
    <property type="entry name" value="CAT-like_dom_sf"/>
</dbReference>
<dbReference type="GO" id="GO:0044550">
    <property type="term" value="P:secondary metabolite biosynthetic process"/>
    <property type="evidence" value="ECO:0007669"/>
    <property type="project" value="TreeGrafter"/>
</dbReference>
<dbReference type="Pfam" id="PF13193">
    <property type="entry name" value="AMP-binding_C"/>
    <property type="match status" value="1"/>
</dbReference>
<gene>
    <name evidence="6" type="ORF">BJP37_12465</name>
</gene>
<evidence type="ECO:0000259" key="5">
    <source>
        <dbReference type="PROSITE" id="PS50075"/>
    </source>
</evidence>
<keyword evidence="7" id="KW-1185">Reference proteome</keyword>
<dbReference type="Gene3D" id="3.40.50.12780">
    <property type="entry name" value="N-terminal domain of ligase-like"/>
    <property type="match status" value="1"/>
</dbReference>
<dbReference type="GO" id="GO:0031177">
    <property type="term" value="F:phosphopantetheine binding"/>
    <property type="evidence" value="ECO:0007669"/>
    <property type="project" value="InterPro"/>
</dbReference>
<comment type="similarity">
    <text evidence="2">Belongs to the ATP-dependent AMP-binding enzyme family.</text>
</comment>
<dbReference type="Gene3D" id="1.10.1200.10">
    <property type="entry name" value="ACP-like"/>
    <property type="match status" value="1"/>
</dbReference>
<accession>A0A1U7N1B3</accession>
<dbReference type="InterPro" id="IPR001242">
    <property type="entry name" value="Condensation_dom"/>
</dbReference>
<dbReference type="FunFam" id="1.10.1200.10:FF:000005">
    <property type="entry name" value="Nonribosomal peptide synthetase 1"/>
    <property type="match status" value="1"/>
</dbReference>
<dbReference type="RefSeq" id="WP_075899339.1">
    <property type="nucleotide sequence ID" value="NZ_MKZS01000001.1"/>
</dbReference>
<dbReference type="GO" id="GO:0008610">
    <property type="term" value="P:lipid biosynthetic process"/>
    <property type="evidence" value="ECO:0007669"/>
    <property type="project" value="UniProtKB-ARBA"/>
</dbReference>
<feature type="domain" description="Carrier" evidence="5">
    <location>
        <begin position="550"/>
        <end position="625"/>
    </location>
</feature>
<dbReference type="Gene3D" id="3.40.50.980">
    <property type="match status" value="2"/>
</dbReference>
<dbReference type="SUPFAM" id="SSF52777">
    <property type="entry name" value="CoA-dependent acyltransferases"/>
    <property type="match status" value="2"/>
</dbReference>
<comment type="cofactor">
    <cofactor evidence="1">
        <name>pantetheine 4'-phosphate</name>
        <dbReference type="ChEBI" id="CHEBI:47942"/>
    </cofactor>
</comment>
<dbReference type="PANTHER" id="PTHR45527">
    <property type="entry name" value="NONRIBOSOMAL PEPTIDE SYNTHETASE"/>
    <property type="match status" value="1"/>
</dbReference>
<dbReference type="InterPro" id="IPR000873">
    <property type="entry name" value="AMP-dep_synth/lig_dom"/>
</dbReference>
<dbReference type="AlphaFoldDB" id="A0A1U7N1B3"/>
<dbReference type="GO" id="GO:0043041">
    <property type="term" value="P:amino acid activation for nonribosomal peptide biosynthetic process"/>
    <property type="evidence" value="ECO:0007669"/>
    <property type="project" value="TreeGrafter"/>
</dbReference>
<evidence type="ECO:0000313" key="6">
    <source>
        <dbReference type="EMBL" id="OLT59722.1"/>
    </source>
</evidence>
<evidence type="ECO:0000256" key="1">
    <source>
        <dbReference type="ARBA" id="ARBA00001957"/>
    </source>
</evidence>
<dbReference type="CDD" id="cd19531">
    <property type="entry name" value="LCL_NRPS-like"/>
    <property type="match status" value="1"/>
</dbReference>
<dbReference type="Proteomes" id="UP000186657">
    <property type="component" value="Unassembled WGS sequence"/>
</dbReference>
<evidence type="ECO:0000313" key="7">
    <source>
        <dbReference type="Proteomes" id="UP000186657"/>
    </source>
</evidence>
<dbReference type="CDD" id="cd05930">
    <property type="entry name" value="A_NRPS"/>
    <property type="match status" value="1"/>
</dbReference>
<evidence type="ECO:0000256" key="3">
    <source>
        <dbReference type="ARBA" id="ARBA00022450"/>
    </source>
</evidence>
<dbReference type="InterPro" id="IPR042099">
    <property type="entry name" value="ANL_N_sf"/>
</dbReference>
<dbReference type="InterPro" id="IPR025110">
    <property type="entry name" value="AMP-bd_C"/>
</dbReference>
<dbReference type="Gene3D" id="3.30.559.30">
    <property type="entry name" value="Nonribosomal peptide synthetase, condensation domain"/>
    <property type="match status" value="1"/>
</dbReference>
<dbReference type="FunFam" id="3.30.300.30:FF:000010">
    <property type="entry name" value="Enterobactin synthetase component F"/>
    <property type="match status" value="1"/>
</dbReference>
<dbReference type="InterPro" id="IPR036736">
    <property type="entry name" value="ACP-like_sf"/>
</dbReference>
<dbReference type="InterPro" id="IPR020806">
    <property type="entry name" value="PKS_PP-bd"/>
</dbReference>
<reference evidence="6 7" key="1">
    <citation type="submission" date="2016-10" db="EMBL/GenBank/DDBJ databases">
        <title>Comparative genomics uncovers the prolific and rare metabolic potential of the cyanobacterial genus Moorea.</title>
        <authorList>
            <person name="Leao T."/>
            <person name="Castelao G."/>
            <person name="Korobeynikov A."/>
            <person name="Monroe E.A."/>
            <person name="Podell S."/>
            <person name="Glukhov E."/>
            <person name="Allen E."/>
            <person name="Gerwick W.H."/>
            <person name="Gerwick L."/>
        </authorList>
    </citation>
    <scope>NUCLEOTIDE SEQUENCE [LARGE SCALE GENOMIC DNA]</scope>
    <source>
        <strain evidence="6 7">PNG5-198</strain>
    </source>
</reference>
<keyword evidence="3" id="KW-0596">Phosphopantetheine</keyword>
<dbReference type="SMART" id="SM00823">
    <property type="entry name" value="PKS_PP"/>
    <property type="match status" value="1"/>
</dbReference>
<dbReference type="InterPro" id="IPR045851">
    <property type="entry name" value="AMP-bd_C_sf"/>
</dbReference>
<dbReference type="Pfam" id="PF00668">
    <property type="entry name" value="Condensation"/>
    <property type="match status" value="1"/>
</dbReference>
<dbReference type="Gene3D" id="3.30.300.30">
    <property type="match status" value="1"/>
</dbReference>
<dbReference type="EMBL" id="MKZS01000001">
    <property type="protein sequence ID" value="OLT59722.1"/>
    <property type="molecule type" value="Genomic_DNA"/>
</dbReference>
<dbReference type="SUPFAM" id="SSF56801">
    <property type="entry name" value="Acetyl-CoA synthetase-like"/>
    <property type="match status" value="2"/>
</dbReference>
<dbReference type="InterPro" id="IPR009081">
    <property type="entry name" value="PP-bd_ACP"/>
</dbReference>
<dbReference type="Pfam" id="PF00501">
    <property type="entry name" value="AMP-binding"/>
    <property type="match status" value="2"/>
</dbReference>
<comment type="caution">
    <text evidence="6">The sequence shown here is derived from an EMBL/GenBank/DDBJ whole genome shotgun (WGS) entry which is preliminary data.</text>
</comment>
<dbReference type="InterPro" id="IPR020845">
    <property type="entry name" value="AMP-binding_CS"/>
</dbReference>
<dbReference type="PROSITE" id="PS50075">
    <property type="entry name" value="CARRIER"/>
    <property type="match status" value="1"/>
</dbReference>
<sequence length="1279" mass="142226">MNPSVQSLIENDNDSAKQIFEPFPLENVEGSIVEQFEQQVLRHGNRLAIGVPGQELTYNALNQWANRIARAVLNKLGAGSEPVALLFETGPSMIAAMLGVLKAGKFYVPLDISLPESRLSLILKDSKARLILSVRYHLDASGFEQRILSQDVLSQDVLRIDSLEPGISEENLDIQYHPDDKAYILYTSGSTGRPKGVLQNHRYVLNLCRNYTNSGFISFSDRFSLLYSAAFGGAVRDIYCALLNGAALFPLDVKQIGLHQLGRWLRDNDITVMFAVATLFRHFVSTLDGLENFPKLRLIQIGSETVYRQDAELFVENFSDQCTLMVNLGGTEISPVRQFPITKKTVLTGATVPAGYGVEGTDVLLWDESGQEVPPGEVGEIVVRSRQVALGYWQQPERTEQVFITDGEHRYFKTGDLGRLLPDGCLLHLGRKDFQVKIRGYRVETTEVEASLLNLDAVKEAVVVAQTEAGGAVGDQQLVAYLTPVNSQNKPTANELKAALGDKLPSYMVPACFIWLESLPLTVTGKIDRRALPKPESILSTSQLELNVIAPRTATEETLVKIWSEVLKIEPIGIENNFFELGGHSLQASQVVARISNRLGIEIPLKQIFEAPTISLLSNYLESVNTSTCSTGDYPLVPTPRETEADIPLSLTQQGLWFLAQLEDNRAAYNMVRAFVITGSLDRTSLENAIATLIDRHEILRTTFSAREGMPFGVIAPHIRLPLSIVDVPTEKFDGIEEVILLEQNRPFDLTVGPLVRFTLICNSQEKQILLLTMHHIISDDWSIQVLLRELSSLYKAGLTQTPPSLPALPIQYVDYAAWQRHRFTGEFRDSQIKYWQEQLADATPVLNLPLDRPRKTQPFKSGRVPFLLHGDLTQKLNVLSQGKGTTLFITLFAAFSAFLSRYCHQDDIVVGTAIANRKPAITEALIGFFANILVLRTRPNQQHTFDELLSQVRQVALDAYAHADVPFDLLVEQLKPERLPGVSPLFQVMFTLQNVPKETLELSGLSVNPKPLDKPTAGATFDLTVSLTQIDTELIGAFEYNANLFDRATIERMARNFQIFVEGITLFPEKTIAQLPILSAAEQQQLLVEWNQTQTDYPRNACVHQLFEAQVQKTPDAVALRFAEQALTYHQLNQKANQLAHYLLCLGVGRDVPVGICLERSLEMVIALLAILKAGGAYVPLDPGYPQKRLAYMMKTAQVSILLTQECLISQVQLMAEHTLCLDKDWPTIAQHLPTNLNGQTTPDHLAYIIYTSGSTGQPKGVAMPHQALAVRQNSSHT</sequence>
<dbReference type="Pfam" id="PF00550">
    <property type="entry name" value="PP-binding"/>
    <property type="match status" value="1"/>
</dbReference>
<proteinExistence type="inferred from homology"/>
<dbReference type="Gene3D" id="3.30.559.10">
    <property type="entry name" value="Chloramphenicol acetyltransferase-like domain"/>
    <property type="match status" value="1"/>
</dbReference>
<organism evidence="6 7">
    <name type="scientific">Moorena bouillonii PNG</name>
    <dbReference type="NCBI Taxonomy" id="568701"/>
    <lineage>
        <taxon>Bacteria</taxon>
        <taxon>Bacillati</taxon>
        <taxon>Cyanobacteriota</taxon>
        <taxon>Cyanophyceae</taxon>
        <taxon>Coleofasciculales</taxon>
        <taxon>Coleofasciculaceae</taxon>
        <taxon>Moorena</taxon>
    </lineage>
</organism>
<dbReference type="GO" id="GO:0005737">
    <property type="term" value="C:cytoplasm"/>
    <property type="evidence" value="ECO:0007669"/>
    <property type="project" value="TreeGrafter"/>
</dbReference>
<name>A0A1U7N1B3_9CYAN</name>
<evidence type="ECO:0000256" key="2">
    <source>
        <dbReference type="ARBA" id="ARBA00006432"/>
    </source>
</evidence>
<dbReference type="SUPFAM" id="SSF47336">
    <property type="entry name" value="ACP-like"/>
    <property type="match status" value="1"/>
</dbReference>
<dbReference type="PROSITE" id="PS00455">
    <property type="entry name" value="AMP_BINDING"/>
    <property type="match status" value="2"/>
</dbReference>